<keyword evidence="3" id="KW-1185">Reference proteome</keyword>
<evidence type="ECO:0000313" key="3">
    <source>
        <dbReference type="Proteomes" id="UP000324222"/>
    </source>
</evidence>
<organism evidence="2 3">
    <name type="scientific">Portunus trituberculatus</name>
    <name type="common">Swimming crab</name>
    <name type="synonym">Neptunus trituberculatus</name>
    <dbReference type="NCBI Taxonomy" id="210409"/>
    <lineage>
        <taxon>Eukaryota</taxon>
        <taxon>Metazoa</taxon>
        <taxon>Ecdysozoa</taxon>
        <taxon>Arthropoda</taxon>
        <taxon>Crustacea</taxon>
        <taxon>Multicrustacea</taxon>
        <taxon>Malacostraca</taxon>
        <taxon>Eumalacostraca</taxon>
        <taxon>Eucarida</taxon>
        <taxon>Decapoda</taxon>
        <taxon>Pleocyemata</taxon>
        <taxon>Brachyura</taxon>
        <taxon>Eubrachyura</taxon>
        <taxon>Portunoidea</taxon>
        <taxon>Portunidae</taxon>
        <taxon>Portuninae</taxon>
        <taxon>Portunus</taxon>
    </lineage>
</organism>
<feature type="compositionally biased region" description="Basic and acidic residues" evidence="1">
    <location>
        <begin position="71"/>
        <end position="137"/>
    </location>
</feature>
<feature type="compositionally biased region" description="Basic and acidic residues" evidence="1">
    <location>
        <begin position="153"/>
        <end position="178"/>
    </location>
</feature>
<protein>
    <submittedName>
        <fullName evidence="2">Uncharacterized protein</fullName>
    </submittedName>
</protein>
<evidence type="ECO:0000256" key="1">
    <source>
        <dbReference type="SAM" id="MobiDB-lite"/>
    </source>
</evidence>
<accession>A0A5B7JNF7</accession>
<dbReference type="Proteomes" id="UP000324222">
    <property type="component" value="Unassembled WGS sequence"/>
</dbReference>
<feature type="compositionally biased region" description="Basic and acidic residues" evidence="1">
    <location>
        <begin position="9"/>
        <end position="22"/>
    </location>
</feature>
<sequence length="178" mass="20931">MRLCEDYESYEKEGVGEVDRRRETKVKREKRDETSENRKDGNTGRNKTGEDWIRWRQNGTGRKNIGGGGEGMRRDMTELSGEEYCRTEQGRARNTTEREGIEGKRRERDGTGQERDRTGWDGKGQERTGQEDRELERRGRHRPRTGWIMTGREGTEQDKRRREGIKGKRREENETGHG</sequence>
<feature type="region of interest" description="Disordered" evidence="1">
    <location>
        <begin position="1"/>
        <end position="178"/>
    </location>
</feature>
<reference evidence="2 3" key="1">
    <citation type="submission" date="2019-05" db="EMBL/GenBank/DDBJ databases">
        <title>Another draft genome of Portunus trituberculatus and its Hox gene families provides insights of decapod evolution.</title>
        <authorList>
            <person name="Jeong J.-H."/>
            <person name="Song I."/>
            <person name="Kim S."/>
            <person name="Choi T."/>
            <person name="Kim D."/>
            <person name="Ryu S."/>
            <person name="Kim W."/>
        </authorList>
    </citation>
    <scope>NUCLEOTIDE SEQUENCE [LARGE SCALE GENOMIC DNA]</scope>
    <source>
        <tissue evidence="2">Muscle</tissue>
    </source>
</reference>
<dbReference type="EMBL" id="VSRR010113691">
    <property type="protein sequence ID" value="MPC98350.1"/>
    <property type="molecule type" value="Genomic_DNA"/>
</dbReference>
<proteinExistence type="predicted"/>
<dbReference type="AlphaFoldDB" id="A0A5B7JNF7"/>
<comment type="caution">
    <text evidence="2">The sequence shown here is derived from an EMBL/GenBank/DDBJ whole genome shotgun (WGS) entry which is preliminary data.</text>
</comment>
<feature type="compositionally biased region" description="Basic and acidic residues" evidence="1">
    <location>
        <begin position="29"/>
        <end position="54"/>
    </location>
</feature>
<evidence type="ECO:0000313" key="2">
    <source>
        <dbReference type="EMBL" id="MPC98350.1"/>
    </source>
</evidence>
<name>A0A5B7JNF7_PORTR</name>
<gene>
    <name evidence="2" type="ORF">E2C01_093717</name>
</gene>